<feature type="region of interest" description="Disordered" evidence="1">
    <location>
        <begin position="181"/>
        <end position="257"/>
    </location>
</feature>
<accession>A0ABR7LAY6</accession>
<comment type="caution">
    <text evidence="3">The sequence shown here is derived from an EMBL/GenBank/DDBJ whole genome shotgun (WGS) entry which is preliminary data.</text>
</comment>
<keyword evidence="2" id="KW-0812">Transmembrane</keyword>
<feature type="transmembrane region" description="Helical" evidence="2">
    <location>
        <begin position="66"/>
        <end position="85"/>
    </location>
</feature>
<feature type="transmembrane region" description="Helical" evidence="2">
    <location>
        <begin position="92"/>
        <end position="112"/>
    </location>
</feature>
<keyword evidence="2" id="KW-1133">Transmembrane helix</keyword>
<keyword evidence="2" id="KW-0472">Membrane</keyword>
<dbReference type="RefSeq" id="WP_187222872.1">
    <property type="nucleotide sequence ID" value="NZ_JABVED010000013.1"/>
</dbReference>
<feature type="transmembrane region" description="Helical" evidence="2">
    <location>
        <begin position="139"/>
        <end position="157"/>
    </location>
</feature>
<dbReference type="Proteomes" id="UP000734823">
    <property type="component" value="Unassembled WGS sequence"/>
</dbReference>
<feature type="compositionally biased region" description="Basic and acidic residues" evidence="1">
    <location>
        <begin position="241"/>
        <end position="257"/>
    </location>
</feature>
<feature type="compositionally biased region" description="Basic and acidic residues" evidence="1">
    <location>
        <begin position="181"/>
        <end position="194"/>
    </location>
</feature>
<proteinExistence type="predicted"/>
<keyword evidence="4" id="KW-1185">Reference proteome</keyword>
<sequence>MTSYDPDVSASRELTTSSDVPRRRGAINGLLLVLLGAWGALIPLIGPYFSLAYTPDTAWTFTGNRLVLNILPGLAVLLGGLGLMATNRRGGGVFWGWLAAVGGAWFILGPAVSRLWNNGTPATGEPVGSSTAAQVLTEMAFHTGLGALIVFLAAVALGRFTIRERTFDTYTVADEAQVDEDSARARIDETRRAEPQTVEPASPIDPRTNEVPQPRDVPQRDVLQPNVAQREVPPRTAPPREVPHPIDVDEPPNRRGR</sequence>
<organism evidence="3 4">
    <name type="scientific">Actinokineospora xionganensis</name>
    <dbReference type="NCBI Taxonomy" id="2684470"/>
    <lineage>
        <taxon>Bacteria</taxon>
        <taxon>Bacillati</taxon>
        <taxon>Actinomycetota</taxon>
        <taxon>Actinomycetes</taxon>
        <taxon>Pseudonocardiales</taxon>
        <taxon>Pseudonocardiaceae</taxon>
        <taxon>Actinokineospora</taxon>
    </lineage>
</organism>
<dbReference type="EMBL" id="JABVED010000013">
    <property type="protein sequence ID" value="MBC6449814.1"/>
    <property type="molecule type" value="Genomic_DNA"/>
</dbReference>
<gene>
    <name evidence="3" type="ORF">GPZ80_21885</name>
</gene>
<protein>
    <submittedName>
        <fullName evidence="3">Uncharacterized protein</fullName>
    </submittedName>
</protein>
<evidence type="ECO:0000313" key="4">
    <source>
        <dbReference type="Proteomes" id="UP000734823"/>
    </source>
</evidence>
<evidence type="ECO:0000256" key="2">
    <source>
        <dbReference type="SAM" id="Phobius"/>
    </source>
</evidence>
<evidence type="ECO:0000313" key="3">
    <source>
        <dbReference type="EMBL" id="MBC6449814.1"/>
    </source>
</evidence>
<reference evidence="3 4" key="1">
    <citation type="submission" date="2020-06" db="EMBL/GenBank/DDBJ databases">
        <title>Actinokineospora xiongansis sp. nov., isolated from soil of Baiyangdian.</title>
        <authorList>
            <person name="Zhang X."/>
        </authorList>
    </citation>
    <scope>NUCLEOTIDE SEQUENCE [LARGE SCALE GENOMIC DNA]</scope>
    <source>
        <strain evidence="3 4">HBU206404</strain>
    </source>
</reference>
<name>A0ABR7LAY6_9PSEU</name>
<evidence type="ECO:0000256" key="1">
    <source>
        <dbReference type="SAM" id="MobiDB-lite"/>
    </source>
</evidence>
<feature type="transmembrane region" description="Helical" evidence="2">
    <location>
        <begin position="26"/>
        <end position="46"/>
    </location>
</feature>